<sequence length="130" mass="15250">MLTYTNYLEVKDRLTFQEAAALHLRVVQYVKQKDDVFQDLLEDVVKSANSYASTRANWSVQTTEERRDVDSSRTIQHNDFMATLKILARYMKNQGWDSDWIDELGIVEKDRKRFGDFACYIVCINSLNAR</sequence>
<dbReference type="RefSeq" id="WP_118923058.1">
    <property type="nucleotide sequence ID" value="NZ_QWEG01000012.1"/>
</dbReference>
<dbReference type="AlphaFoldDB" id="A0A417YQ84"/>
<proteinExistence type="predicted"/>
<accession>A0A417YQ84</accession>
<dbReference type="EMBL" id="QWEG01000012">
    <property type="protein sequence ID" value="RHW36010.1"/>
    <property type="molecule type" value="Genomic_DNA"/>
</dbReference>
<organism evidence="1 2">
    <name type="scientific">Neobacillus notoginsengisoli</name>
    <dbReference type="NCBI Taxonomy" id="1578198"/>
    <lineage>
        <taxon>Bacteria</taxon>
        <taxon>Bacillati</taxon>
        <taxon>Bacillota</taxon>
        <taxon>Bacilli</taxon>
        <taxon>Bacillales</taxon>
        <taxon>Bacillaceae</taxon>
        <taxon>Neobacillus</taxon>
    </lineage>
</organism>
<name>A0A417YQ84_9BACI</name>
<dbReference type="Gene3D" id="1.10.287.800">
    <property type="entry name" value="protein ne1242"/>
    <property type="match status" value="1"/>
</dbReference>
<gene>
    <name evidence="1" type="ORF">D1B31_18145</name>
</gene>
<comment type="caution">
    <text evidence="1">The sequence shown here is derived from an EMBL/GenBank/DDBJ whole genome shotgun (WGS) entry which is preliminary data.</text>
</comment>
<dbReference type="PROSITE" id="PS00018">
    <property type="entry name" value="EF_HAND_1"/>
    <property type="match status" value="1"/>
</dbReference>
<keyword evidence="2" id="KW-1185">Reference proteome</keyword>
<evidence type="ECO:0000313" key="2">
    <source>
        <dbReference type="Proteomes" id="UP000284416"/>
    </source>
</evidence>
<dbReference type="Proteomes" id="UP000284416">
    <property type="component" value="Unassembled WGS sequence"/>
</dbReference>
<dbReference type="InterPro" id="IPR018247">
    <property type="entry name" value="EF_Hand_1_Ca_BS"/>
</dbReference>
<dbReference type="OrthoDB" id="1957452at2"/>
<reference evidence="1 2" key="1">
    <citation type="journal article" date="2017" name="Int. J. Syst. Evol. Microbiol.">
        <title>Bacillus notoginsengisoli sp. nov., a novel bacterium isolated from the rhizosphere of Panax notoginseng.</title>
        <authorList>
            <person name="Zhang M.Y."/>
            <person name="Cheng J."/>
            <person name="Cai Y."/>
            <person name="Zhang T.Y."/>
            <person name="Wu Y.Y."/>
            <person name="Manikprabhu D."/>
            <person name="Li W.J."/>
            <person name="Zhang Y.X."/>
        </authorList>
    </citation>
    <scope>NUCLEOTIDE SEQUENCE [LARGE SCALE GENOMIC DNA]</scope>
    <source>
        <strain evidence="1 2">JCM 30743</strain>
    </source>
</reference>
<protein>
    <submittedName>
        <fullName evidence="1">Uncharacterized protein</fullName>
    </submittedName>
</protein>
<evidence type="ECO:0000313" key="1">
    <source>
        <dbReference type="EMBL" id="RHW36010.1"/>
    </source>
</evidence>